<reference evidence="2 3" key="1">
    <citation type="submission" date="2020-04" db="EMBL/GenBank/DDBJ databases">
        <title>Advantages and limits of metagenomic assembly and binning of a giant virus.</title>
        <authorList>
            <person name="Schulz F."/>
            <person name="Andreani J."/>
            <person name="Francis R."/>
            <person name="Boudjemaa H."/>
            <person name="Bou Khalil J.Y."/>
            <person name="Lee J."/>
            <person name="La Scola B."/>
            <person name="Woyke T."/>
        </authorList>
    </citation>
    <scope>NUCLEOTIDE SEQUENCE [LARGE SCALE GENOMIC DNA]</scope>
    <source>
        <strain evidence="2 3">FV1/VV64</strain>
    </source>
</reference>
<gene>
    <name evidence="2" type="ORF">Fadolivirus_1_940</name>
</gene>
<name>A0A7D3R2C6_9VIRU</name>
<keyword evidence="1" id="KW-0472">Membrane</keyword>
<feature type="transmembrane region" description="Helical" evidence="1">
    <location>
        <begin position="36"/>
        <end position="55"/>
    </location>
</feature>
<keyword evidence="3" id="KW-1185">Reference proteome</keyword>
<evidence type="ECO:0000313" key="2">
    <source>
        <dbReference type="EMBL" id="QKF94398.1"/>
    </source>
</evidence>
<protein>
    <submittedName>
        <fullName evidence="2">Uncharacterized protein</fullName>
    </submittedName>
</protein>
<keyword evidence="1" id="KW-1133">Transmembrane helix</keyword>
<feature type="transmembrane region" description="Helical" evidence="1">
    <location>
        <begin position="6"/>
        <end position="24"/>
    </location>
</feature>
<accession>A0A7D3R2C6</accession>
<sequence length="104" mass="12570">MEINLLLMYYIAKRLFLFLDEWLFYYTLYKLVRMKYYKITAIVLLYGFSCIYTSYTNIERVETKLTGVHQMIWLTDTSPLDYIKKFGIVVVDIWRYGSGLIYPT</sequence>
<evidence type="ECO:0000256" key="1">
    <source>
        <dbReference type="SAM" id="Phobius"/>
    </source>
</evidence>
<organism evidence="2 3">
    <name type="scientific">Fadolivirus FV1/VV64</name>
    <dbReference type="NCBI Taxonomy" id="3070911"/>
    <lineage>
        <taxon>Viruses</taxon>
        <taxon>Varidnaviria</taxon>
        <taxon>Bamfordvirae</taxon>
        <taxon>Nucleocytoviricota</taxon>
        <taxon>Megaviricetes</taxon>
        <taxon>Imitervirales</taxon>
        <taxon>Mimiviridae</taxon>
        <taxon>Klosneuvirinae</taxon>
        <taxon>Fadolivirus</taxon>
        <taxon>Fadolivirus algeromassiliense</taxon>
    </lineage>
</organism>
<dbReference type="Proteomes" id="UP001162001">
    <property type="component" value="Segment"/>
</dbReference>
<dbReference type="EMBL" id="MT418680">
    <property type="protein sequence ID" value="QKF94398.1"/>
    <property type="molecule type" value="Genomic_DNA"/>
</dbReference>
<proteinExistence type="predicted"/>
<keyword evidence="1" id="KW-0812">Transmembrane</keyword>
<evidence type="ECO:0000313" key="3">
    <source>
        <dbReference type="Proteomes" id="UP001162001"/>
    </source>
</evidence>